<keyword evidence="3" id="KW-0255">Endonuclease</keyword>
<keyword evidence="8" id="KW-0239">DNA-directed DNA polymerase</keyword>
<keyword evidence="8" id="KW-0548">Nucleotidyltransferase</keyword>
<evidence type="ECO:0000256" key="4">
    <source>
        <dbReference type="ARBA" id="ARBA00022801"/>
    </source>
</evidence>
<keyword evidence="1" id="KW-0540">Nuclease</keyword>
<dbReference type="Proteomes" id="UP000036403">
    <property type="component" value="Unassembled WGS sequence"/>
</dbReference>
<keyword evidence="6" id="KW-0229">DNA integration</keyword>
<keyword evidence="13" id="KW-1185">Reference proteome</keyword>
<dbReference type="GO" id="GO:0003887">
    <property type="term" value="F:DNA-directed DNA polymerase activity"/>
    <property type="evidence" value="ECO:0007669"/>
    <property type="project" value="UniProtKB-KW"/>
</dbReference>
<keyword evidence="5" id="KW-0460">Magnesium</keyword>
<gene>
    <name evidence="12" type="ORF">RF55_4453</name>
    <name evidence="11" type="ORF">RF55_8577</name>
</gene>
<dbReference type="GO" id="GO:0003676">
    <property type="term" value="F:nucleic acid binding"/>
    <property type="evidence" value="ECO:0007669"/>
    <property type="project" value="InterPro"/>
</dbReference>
<keyword evidence="8" id="KW-0808">Transferase</keyword>
<dbReference type="PaxDb" id="67767-A0A0J7KXR6"/>
<dbReference type="EMBL" id="LBMM01002052">
    <property type="protein sequence ID" value="KMQ95347.1"/>
    <property type="molecule type" value="Genomic_DNA"/>
</dbReference>
<feature type="region of interest" description="Disordered" evidence="10">
    <location>
        <begin position="34"/>
        <end position="62"/>
    </location>
</feature>
<dbReference type="GO" id="GO:0004519">
    <property type="term" value="F:endonuclease activity"/>
    <property type="evidence" value="ECO:0007669"/>
    <property type="project" value="UniProtKB-KW"/>
</dbReference>
<dbReference type="InterPro" id="IPR012337">
    <property type="entry name" value="RNaseH-like_sf"/>
</dbReference>
<dbReference type="GO" id="GO:0016787">
    <property type="term" value="F:hydrolase activity"/>
    <property type="evidence" value="ECO:0007669"/>
    <property type="project" value="UniProtKB-KW"/>
</dbReference>
<evidence type="ECO:0000256" key="5">
    <source>
        <dbReference type="ARBA" id="ARBA00022842"/>
    </source>
</evidence>
<proteinExistence type="predicted"/>
<dbReference type="InterPro" id="IPR039537">
    <property type="entry name" value="Retrotran_Ty1/copia-like"/>
</dbReference>
<dbReference type="EMBL" id="LBMM01005414">
    <property type="protein sequence ID" value="KMQ91542.1"/>
    <property type="molecule type" value="Genomic_DNA"/>
</dbReference>
<dbReference type="InterPro" id="IPR036397">
    <property type="entry name" value="RNaseH_sf"/>
</dbReference>
<reference evidence="12 13" key="1">
    <citation type="submission" date="2015-04" db="EMBL/GenBank/DDBJ databases">
        <title>Lasius niger genome sequencing.</title>
        <authorList>
            <person name="Konorov E.A."/>
            <person name="Nikitin M.A."/>
            <person name="Kirill M.V."/>
            <person name="Chang P."/>
        </authorList>
    </citation>
    <scope>NUCLEOTIDE SEQUENCE [LARGE SCALE GENOMIC DNA]</scope>
    <source>
        <tissue evidence="12">Whole</tissue>
    </source>
</reference>
<keyword evidence="7" id="KW-0695">RNA-directed DNA polymerase</keyword>
<protein>
    <submittedName>
        <fullName evidence="12">Retrovirus-related pol polyprotein from transposon tnt 1-94</fullName>
    </submittedName>
</protein>
<evidence type="ECO:0000256" key="1">
    <source>
        <dbReference type="ARBA" id="ARBA00022722"/>
    </source>
</evidence>
<dbReference type="Gene3D" id="3.30.420.10">
    <property type="entry name" value="Ribonuclease H-like superfamily/Ribonuclease H"/>
    <property type="match status" value="2"/>
</dbReference>
<dbReference type="SUPFAM" id="SSF53098">
    <property type="entry name" value="Ribonuclease H-like"/>
    <property type="match status" value="1"/>
</dbReference>
<evidence type="ECO:0000313" key="13">
    <source>
        <dbReference type="Proteomes" id="UP000036403"/>
    </source>
</evidence>
<evidence type="ECO:0000313" key="12">
    <source>
        <dbReference type="EMBL" id="KMQ95347.1"/>
    </source>
</evidence>
<dbReference type="STRING" id="67767.A0A0J7KXR6"/>
<evidence type="ECO:0000256" key="10">
    <source>
        <dbReference type="SAM" id="MobiDB-lite"/>
    </source>
</evidence>
<dbReference type="OrthoDB" id="7555369at2759"/>
<evidence type="ECO:0000313" key="11">
    <source>
        <dbReference type="EMBL" id="KMQ91542.1"/>
    </source>
</evidence>
<keyword evidence="9" id="KW-0233">DNA recombination</keyword>
<dbReference type="AlphaFoldDB" id="A0A0J7KXR6"/>
<dbReference type="GO" id="GO:0006310">
    <property type="term" value="P:DNA recombination"/>
    <property type="evidence" value="ECO:0007669"/>
    <property type="project" value="UniProtKB-KW"/>
</dbReference>
<evidence type="ECO:0000256" key="8">
    <source>
        <dbReference type="ARBA" id="ARBA00022932"/>
    </source>
</evidence>
<evidence type="ECO:0000256" key="7">
    <source>
        <dbReference type="ARBA" id="ARBA00022918"/>
    </source>
</evidence>
<organism evidence="12 13">
    <name type="scientific">Lasius niger</name>
    <name type="common">Black garden ant</name>
    <dbReference type="NCBI Taxonomy" id="67767"/>
    <lineage>
        <taxon>Eukaryota</taxon>
        <taxon>Metazoa</taxon>
        <taxon>Ecdysozoa</taxon>
        <taxon>Arthropoda</taxon>
        <taxon>Hexapoda</taxon>
        <taxon>Insecta</taxon>
        <taxon>Pterygota</taxon>
        <taxon>Neoptera</taxon>
        <taxon>Endopterygota</taxon>
        <taxon>Hymenoptera</taxon>
        <taxon>Apocrita</taxon>
        <taxon>Aculeata</taxon>
        <taxon>Formicoidea</taxon>
        <taxon>Formicidae</taxon>
        <taxon>Formicinae</taxon>
        <taxon>Lasius</taxon>
        <taxon>Lasius</taxon>
    </lineage>
</organism>
<evidence type="ECO:0000256" key="3">
    <source>
        <dbReference type="ARBA" id="ARBA00022759"/>
    </source>
</evidence>
<keyword evidence="4" id="KW-0378">Hydrolase</keyword>
<evidence type="ECO:0000256" key="2">
    <source>
        <dbReference type="ARBA" id="ARBA00022723"/>
    </source>
</evidence>
<keyword evidence="2" id="KW-0479">Metal-binding</keyword>
<dbReference type="GO" id="GO:0003964">
    <property type="term" value="F:RNA-directed DNA polymerase activity"/>
    <property type="evidence" value="ECO:0007669"/>
    <property type="project" value="UniProtKB-KW"/>
</dbReference>
<sequence length="209" mass="23800">MVRFHDTLYVPDLRTNLISVGKITDKGFRVTFDKEKTEGKMSRSPSPKRSERESNPGDLVHSDVCGPMRNTSKGGSRSFVTFIDDHSGWCEVKFIDHKNRVLGEFENYRALVETQERRNRTLMETARCLLIRSGLPPSFWAEAVNTANLIRNRCPTSRLKGRTPYEAWYGKSPNVPQRRGLRLPGSSQDGRTQTTWTRNVPHIDGTSTS</sequence>
<evidence type="ECO:0000256" key="9">
    <source>
        <dbReference type="ARBA" id="ARBA00023172"/>
    </source>
</evidence>
<comment type="caution">
    <text evidence="12">The sequence shown here is derived from an EMBL/GenBank/DDBJ whole genome shotgun (WGS) entry which is preliminary data.</text>
</comment>
<dbReference type="GO" id="GO:0015074">
    <property type="term" value="P:DNA integration"/>
    <property type="evidence" value="ECO:0007669"/>
    <property type="project" value="UniProtKB-KW"/>
</dbReference>
<dbReference type="PANTHER" id="PTHR42648:SF11">
    <property type="entry name" value="TRANSPOSON TY4-P GAG-POL POLYPROTEIN"/>
    <property type="match status" value="1"/>
</dbReference>
<dbReference type="GO" id="GO:0046872">
    <property type="term" value="F:metal ion binding"/>
    <property type="evidence" value="ECO:0007669"/>
    <property type="project" value="UniProtKB-KW"/>
</dbReference>
<name>A0A0J7KXR6_LASNI</name>
<dbReference type="PANTHER" id="PTHR42648">
    <property type="entry name" value="TRANSPOSASE, PUTATIVE-RELATED"/>
    <property type="match status" value="1"/>
</dbReference>
<accession>A0A0J7KXR6</accession>
<feature type="region of interest" description="Disordered" evidence="10">
    <location>
        <begin position="176"/>
        <end position="209"/>
    </location>
</feature>
<evidence type="ECO:0000256" key="6">
    <source>
        <dbReference type="ARBA" id="ARBA00022908"/>
    </source>
</evidence>
<feature type="compositionally biased region" description="Polar residues" evidence="10">
    <location>
        <begin position="185"/>
        <end position="198"/>
    </location>
</feature>